<name>A0ABT6MFP1_9NOCA</name>
<evidence type="ECO:0000313" key="3">
    <source>
        <dbReference type="Proteomes" id="UP001160334"/>
    </source>
</evidence>
<evidence type="ECO:0008006" key="4">
    <source>
        <dbReference type="Google" id="ProtNLM"/>
    </source>
</evidence>
<dbReference type="EMBL" id="JARXVC010000013">
    <property type="protein sequence ID" value="MDH6283143.1"/>
    <property type="molecule type" value="Genomic_DNA"/>
</dbReference>
<reference evidence="2 3" key="1">
    <citation type="submission" date="2023-04" db="EMBL/GenBank/DDBJ databases">
        <title>Forest soil microbial communities from Buena Vista Peninsula, Colon Province, Panama.</title>
        <authorList>
            <person name="Bouskill N."/>
        </authorList>
    </citation>
    <scope>NUCLEOTIDE SEQUENCE [LARGE SCALE GENOMIC DNA]</scope>
    <source>
        <strain evidence="2 3">CFH S0262</strain>
    </source>
</reference>
<comment type="caution">
    <text evidence="2">The sequence shown here is derived from an EMBL/GenBank/DDBJ whole genome shotgun (WGS) entry which is preliminary data.</text>
</comment>
<accession>A0ABT6MFP1</accession>
<evidence type="ECO:0000256" key="1">
    <source>
        <dbReference type="SAM" id="MobiDB-lite"/>
    </source>
</evidence>
<keyword evidence="3" id="KW-1185">Reference proteome</keyword>
<protein>
    <recommendedName>
        <fullName evidence="4">Recombinase RecT</fullName>
    </recommendedName>
</protein>
<evidence type="ECO:0000313" key="2">
    <source>
        <dbReference type="EMBL" id="MDH6283143.1"/>
    </source>
</evidence>
<dbReference type="Proteomes" id="UP001160334">
    <property type="component" value="Unassembled WGS sequence"/>
</dbReference>
<organism evidence="2 3">
    <name type="scientific">Prescottella agglutinans</name>
    <dbReference type="NCBI Taxonomy" id="1644129"/>
    <lineage>
        <taxon>Bacteria</taxon>
        <taxon>Bacillati</taxon>
        <taxon>Actinomycetota</taxon>
        <taxon>Actinomycetes</taxon>
        <taxon>Mycobacteriales</taxon>
        <taxon>Nocardiaceae</taxon>
        <taxon>Prescottella</taxon>
    </lineage>
</organism>
<sequence>MTTTEIAVQQAAPLAEKMEWARAMSTGTMLPRAYQGNPANLLFALEYADTLGIPRINALTSIHVIDGKPTASADLIASLVRKAGHKLRVTGDDTFAEATIIRADDPDFETTVRWDEAKARKAGKWGSKGPWTNYPAAMLRARAITEVARMAASDALYGVIYTPEELGSDVSSDGTPIITSAQPAQAPRQARRRPTSISEALAPETPVAVDIESMMAAALATDDLDALRGMWKEASALGEEGEELRDLILNRSDDLRNAPVESEQQTLDAEIVTEEAVNA</sequence>
<feature type="region of interest" description="Disordered" evidence="1">
    <location>
        <begin position="177"/>
        <end position="199"/>
    </location>
</feature>
<gene>
    <name evidence="2" type="ORF">M2280_004386</name>
</gene>
<dbReference type="RefSeq" id="WP_280762424.1">
    <property type="nucleotide sequence ID" value="NZ_JARXVC010000013.1"/>
</dbReference>
<proteinExistence type="predicted"/>